<dbReference type="Gene3D" id="3.20.20.140">
    <property type="entry name" value="Metal-dependent hydrolases"/>
    <property type="match status" value="1"/>
</dbReference>
<sequence length="231" mass="27086">MTKEDYQLVDLHLHSHHSRHAGEKQTPKSAYSADYYLTQLKKHNVGAFSFTDHDVFSELFYLELKGLIERINDRKIAIFPGVEFRIRSTNPKADCNFIFNNDLDLARLEKLKLLVRELQNKQGADLNLLVKEFKKAEFDFFIIPDVGKSGKCSFEDFENVLADVRYVEVNQGKENRLSKAIKSRLNNDYKQVFFSDCHDIKKYDKYCSKTKIKIPKDQLITFEDLKTQLYL</sequence>
<proteinExistence type="predicted"/>
<accession>A0A0F6CKE1</accession>
<dbReference type="Proteomes" id="UP000018735">
    <property type="component" value="Chromosome"/>
</dbReference>
<gene>
    <name evidence="1" type="ORF">GCW_01550</name>
</gene>
<dbReference type="HOGENOM" id="CLU_1198702_0_0_14"/>
<dbReference type="AlphaFoldDB" id="A0A0F6CKE1"/>
<dbReference type="KEGG" id="mgz:GCW_01550"/>
<evidence type="ECO:0008006" key="3">
    <source>
        <dbReference type="Google" id="ProtNLM"/>
    </source>
</evidence>
<organism evidence="1 2">
    <name type="scientific">Mycoplasmoides gallisepticum S6</name>
    <dbReference type="NCBI Taxonomy" id="1006581"/>
    <lineage>
        <taxon>Bacteria</taxon>
        <taxon>Bacillati</taxon>
        <taxon>Mycoplasmatota</taxon>
        <taxon>Mycoplasmoidales</taxon>
        <taxon>Mycoplasmoidaceae</taxon>
        <taxon>Mycoplasmoides</taxon>
    </lineage>
</organism>
<evidence type="ECO:0000313" key="2">
    <source>
        <dbReference type="Proteomes" id="UP000018735"/>
    </source>
</evidence>
<dbReference type="EMBL" id="CP006916">
    <property type="protein sequence ID" value="AHB99563.1"/>
    <property type="molecule type" value="Genomic_DNA"/>
</dbReference>
<dbReference type="SUPFAM" id="SSF89550">
    <property type="entry name" value="PHP domain-like"/>
    <property type="match status" value="1"/>
</dbReference>
<name>A0A0F6CKE1_MYCGL</name>
<evidence type="ECO:0000313" key="1">
    <source>
        <dbReference type="EMBL" id="AHB99563.1"/>
    </source>
</evidence>
<protein>
    <recommendedName>
        <fullName evidence="3">Polymerase/histidinol phosphatase N-terminal domain-containing protein</fullName>
    </recommendedName>
</protein>
<dbReference type="RefSeq" id="WP_011884127.1">
    <property type="nucleotide sequence ID" value="NC_023030.2"/>
</dbReference>
<dbReference type="InterPro" id="IPR016195">
    <property type="entry name" value="Pol/histidinol_Pase-like"/>
</dbReference>
<dbReference type="eggNOG" id="ENOG5030IKV">
    <property type="taxonomic scope" value="Bacteria"/>
</dbReference>
<reference evidence="1 2" key="1">
    <citation type="journal article" date="2011" name="PLoS ONE">
        <title>Core proteome of the minimal cell: comparative proteomics of three mollicute species.</title>
        <authorList>
            <person name="Fisunov G.Y."/>
            <person name="Alexeev D.G."/>
            <person name="Bazaleev N.A."/>
            <person name="Ladygina V.G."/>
            <person name="Galyamina M.A."/>
            <person name="Kondratov I.G."/>
            <person name="Zhukova N.A."/>
            <person name="Serebryakova M.V."/>
            <person name="Demina I.A."/>
            <person name="Govorun V.M."/>
        </authorList>
    </citation>
    <scope>NUCLEOTIDE SEQUENCE [LARGE SCALE GENOMIC DNA]</scope>
    <source>
        <strain evidence="1 2">S6</strain>
    </source>
</reference>